<dbReference type="OrthoDB" id="4363600at2759"/>
<evidence type="ECO:0000256" key="1">
    <source>
        <dbReference type="SAM" id="Phobius"/>
    </source>
</evidence>
<reference evidence="2" key="2">
    <citation type="journal article" date="2023" name="IMA Fungus">
        <title>Comparative genomic study of the Penicillium genus elucidates a diverse pangenome and 15 lateral gene transfer events.</title>
        <authorList>
            <person name="Petersen C."/>
            <person name="Sorensen T."/>
            <person name="Nielsen M.R."/>
            <person name="Sondergaard T.E."/>
            <person name="Sorensen J.L."/>
            <person name="Fitzpatrick D.A."/>
            <person name="Frisvad J.C."/>
            <person name="Nielsen K.L."/>
        </authorList>
    </citation>
    <scope>NUCLEOTIDE SEQUENCE</scope>
    <source>
        <strain evidence="2">IBT 15544</strain>
    </source>
</reference>
<keyword evidence="1" id="KW-0472">Membrane</keyword>
<accession>A0A9W9N3T3</accession>
<keyword evidence="3" id="KW-1185">Reference proteome</keyword>
<evidence type="ECO:0000313" key="2">
    <source>
        <dbReference type="EMBL" id="KAJ5212668.1"/>
    </source>
</evidence>
<dbReference type="Proteomes" id="UP001150904">
    <property type="component" value="Unassembled WGS sequence"/>
</dbReference>
<feature type="transmembrane region" description="Helical" evidence="1">
    <location>
        <begin position="318"/>
        <end position="339"/>
    </location>
</feature>
<dbReference type="GeneID" id="83178677"/>
<reference evidence="2" key="1">
    <citation type="submission" date="2022-12" db="EMBL/GenBank/DDBJ databases">
        <authorList>
            <person name="Petersen C."/>
        </authorList>
    </citation>
    <scope>NUCLEOTIDE SEQUENCE</scope>
    <source>
        <strain evidence="2">IBT 15544</strain>
    </source>
</reference>
<name>A0A9W9N3T3_9EURO</name>
<dbReference type="RefSeq" id="XP_058310838.1">
    <property type="nucleotide sequence ID" value="XM_058451376.1"/>
</dbReference>
<keyword evidence="1" id="KW-0812">Transmembrane</keyword>
<organism evidence="2 3">
    <name type="scientific">Penicillium cinerascens</name>
    <dbReference type="NCBI Taxonomy" id="70096"/>
    <lineage>
        <taxon>Eukaryota</taxon>
        <taxon>Fungi</taxon>
        <taxon>Dikarya</taxon>
        <taxon>Ascomycota</taxon>
        <taxon>Pezizomycotina</taxon>
        <taxon>Eurotiomycetes</taxon>
        <taxon>Eurotiomycetidae</taxon>
        <taxon>Eurotiales</taxon>
        <taxon>Aspergillaceae</taxon>
        <taxon>Penicillium</taxon>
    </lineage>
</organism>
<sequence length="340" mass="38357">MPISLLSLARGNRLVGMGKVVDLNDGEYLGANMHEFLIYPWKMIDYWLYLTHAVERGRTSEARLDGAHLLTTNGFFQIDFDELRSLRTVPGSNNIVFTALPVPSSGLPGRKIVLGFDLTSRHLQGRLVDYAPERFADLGQMWSRSELIIDIQADRFPDILEYTLNGHLDILRVGMIGYFQKSTRELHSALDLVIAIQFGQFLRDFAELLGGDKAHFTKFYQPYDEQMRDLLQKASTKAWFGARDGLSIGQYRLGEMDEFVSFDLFDEPSDVPRTQAPKPVHLKRPEQSQLLTRSLHITEPTEPKNALPDLPAQVMRSFTAPSTAIPAMVLVMICALIAAD</sequence>
<protein>
    <submittedName>
        <fullName evidence="2">Uncharacterized protein</fullName>
    </submittedName>
</protein>
<dbReference type="AlphaFoldDB" id="A0A9W9N3T3"/>
<evidence type="ECO:0000313" key="3">
    <source>
        <dbReference type="Proteomes" id="UP001150904"/>
    </source>
</evidence>
<gene>
    <name evidence="2" type="ORF">N7498_004314</name>
</gene>
<comment type="caution">
    <text evidence="2">The sequence shown here is derived from an EMBL/GenBank/DDBJ whole genome shotgun (WGS) entry which is preliminary data.</text>
</comment>
<proteinExistence type="predicted"/>
<keyword evidence="1" id="KW-1133">Transmembrane helix</keyword>
<dbReference type="EMBL" id="JAPQKR010000008">
    <property type="protein sequence ID" value="KAJ5212668.1"/>
    <property type="molecule type" value="Genomic_DNA"/>
</dbReference>